<dbReference type="GO" id="GO:0061574">
    <property type="term" value="C:ASAP complex"/>
    <property type="evidence" value="ECO:0007669"/>
    <property type="project" value="TreeGrafter"/>
</dbReference>
<evidence type="ECO:0000313" key="3">
    <source>
        <dbReference type="Proteomes" id="UP000675881"/>
    </source>
</evidence>
<evidence type="ECO:0000256" key="1">
    <source>
        <dbReference type="SAM" id="MobiDB-lite"/>
    </source>
</evidence>
<dbReference type="EMBL" id="HG994581">
    <property type="protein sequence ID" value="CAF2871365.1"/>
    <property type="molecule type" value="Genomic_DNA"/>
</dbReference>
<dbReference type="PANTHER" id="PTHR15481">
    <property type="entry name" value="RIBONUCLEIC ACID BINDING PROTEIN S1"/>
    <property type="match status" value="1"/>
</dbReference>
<dbReference type="SUPFAM" id="SSF54928">
    <property type="entry name" value="RNA-binding domain, RBD"/>
    <property type="match status" value="1"/>
</dbReference>
<reference evidence="2" key="1">
    <citation type="submission" date="2021-02" db="EMBL/GenBank/DDBJ databases">
        <authorList>
            <person name="Bekaert M."/>
        </authorList>
    </citation>
    <scope>NUCLEOTIDE SEQUENCE</scope>
    <source>
        <strain evidence="2">IoA-00</strain>
    </source>
</reference>
<feature type="compositionally biased region" description="Basic residues" evidence="1">
    <location>
        <begin position="283"/>
        <end position="297"/>
    </location>
</feature>
<dbReference type="GO" id="GO:0005737">
    <property type="term" value="C:cytoplasm"/>
    <property type="evidence" value="ECO:0007669"/>
    <property type="project" value="TreeGrafter"/>
</dbReference>
<evidence type="ECO:0000313" key="2">
    <source>
        <dbReference type="EMBL" id="CAF2871365.1"/>
    </source>
</evidence>
<dbReference type="GO" id="GO:0005654">
    <property type="term" value="C:nucleoplasm"/>
    <property type="evidence" value="ECO:0007669"/>
    <property type="project" value="TreeGrafter"/>
</dbReference>
<dbReference type="InterPro" id="IPR012677">
    <property type="entry name" value="Nucleotide-bd_a/b_plait_sf"/>
</dbReference>
<feature type="compositionally biased region" description="Basic residues" evidence="1">
    <location>
        <begin position="68"/>
        <end position="90"/>
    </location>
</feature>
<feature type="compositionally biased region" description="Low complexity" evidence="1">
    <location>
        <begin position="31"/>
        <end position="43"/>
    </location>
</feature>
<dbReference type="Gene3D" id="3.30.70.330">
    <property type="match status" value="1"/>
</dbReference>
<protein>
    <submittedName>
        <fullName evidence="2">RNPS1</fullName>
    </submittedName>
</protein>
<dbReference type="InterPro" id="IPR000504">
    <property type="entry name" value="RRM_dom"/>
</dbReference>
<dbReference type="Pfam" id="PF00076">
    <property type="entry name" value="RRM_1"/>
    <property type="match status" value="1"/>
</dbReference>
<proteinExistence type="predicted"/>
<dbReference type="GO" id="GO:0000398">
    <property type="term" value="P:mRNA splicing, via spliceosome"/>
    <property type="evidence" value="ECO:0007669"/>
    <property type="project" value="TreeGrafter"/>
</dbReference>
<dbReference type="Proteomes" id="UP000675881">
    <property type="component" value="Chromosome 2"/>
</dbReference>
<feature type="region of interest" description="Disordered" evidence="1">
    <location>
        <begin position="281"/>
        <end position="306"/>
    </location>
</feature>
<dbReference type="AlphaFoldDB" id="A0A7R8CRU9"/>
<dbReference type="PANTHER" id="PTHR15481:SF0">
    <property type="entry name" value="LD23870P-RELATED"/>
    <property type="match status" value="1"/>
</dbReference>
<organism evidence="2 3">
    <name type="scientific">Lepeophtheirus salmonis</name>
    <name type="common">Salmon louse</name>
    <name type="synonym">Caligus salmonis</name>
    <dbReference type="NCBI Taxonomy" id="72036"/>
    <lineage>
        <taxon>Eukaryota</taxon>
        <taxon>Metazoa</taxon>
        <taxon>Ecdysozoa</taxon>
        <taxon>Arthropoda</taxon>
        <taxon>Crustacea</taxon>
        <taxon>Multicrustacea</taxon>
        <taxon>Hexanauplia</taxon>
        <taxon>Copepoda</taxon>
        <taxon>Siphonostomatoida</taxon>
        <taxon>Caligidae</taxon>
        <taxon>Lepeophtheirus</taxon>
    </lineage>
</organism>
<name>A0A7R8CRU9_LEPSM</name>
<feature type="compositionally biased region" description="Basic and acidic residues" evidence="1">
    <location>
        <begin position="91"/>
        <end position="103"/>
    </location>
</feature>
<dbReference type="OrthoDB" id="252020at2759"/>
<accession>A0A7R8CRU9</accession>
<dbReference type="InterPro" id="IPR035979">
    <property type="entry name" value="RBD_domain_sf"/>
</dbReference>
<feature type="region of interest" description="Disordered" evidence="1">
    <location>
        <begin position="1"/>
        <end position="170"/>
    </location>
</feature>
<dbReference type="GO" id="GO:0003723">
    <property type="term" value="F:RNA binding"/>
    <property type="evidence" value="ECO:0007669"/>
    <property type="project" value="InterPro"/>
</dbReference>
<feature type="compositionally biased region" description="Basic and acidic residues" evidence="1">
    <location>
        <begin position="139"/>
        <end position="160"/>
    </location>
</feature>
<gene>
    <name evidence="2" type="ORF">LSAA_6462</name>
</gene>
<keyword evidence="3" id="KW-1185">Reference proteome</keyword>
<sequence>MTRRRGVDVAEVVDVGAPIAPRVPLRVLPPSSSSSRSSSSSSSDRGRRRRENKEWSEMKWNAATSSSHSRRRRSLSPRRRRRSPSLKKARKDPAPHPPPKVDEGTPPPPGEDSKKPNDAPCLIEAKAPPLDQPDPPGEDSGKKGRRTQETKKNGNNEERKRSKSPAGLFPLFDPPRSVAVPSMVNSHPWINRGYAYVDYDTHNEAKDAIKHMAGGQIDGQEVTVELTLIASNKVSSGGPPRRQDLAVEVDAHILLLVDDLLQEDEDPERLLLHHVGLVFSPRRSPRRSRSPPRRRRYSSSSSSSSR</sequence>